<gene>
    <name evidence="1" type="ORF">S01H1_34104</name>
</gene>
<organism evidence="1">
    <name type="scientific">marine sediment metagenome</name>
    <dbReference type="NCBI Taxonomy" id="412755"/>
    <lineage>
        <taxon>unclassified sequences</taxon>
        <taxon>metagenomes</taxon>
        <taxon>ecological metagenomes</taxon>
    </lineage>
</organism>
<name>X0V740_9ZZZZ</name>
<evidence type="ECO:0000313" key="1">
    <source>
        <dbReference type="EMBL" id="GAG13959.1"/>
    </source>
</evidence>
<proteinExistence type="predicted"/>
<sequence length="62" mass="7115">DVTADAEQDILSIAAVHPLRRDTLQRLLESAGADWKIVEKLLIEGRLVEKKHNQKTYYRIVS</sequence>
<feature type="non-terminal residue" evidence="1">
    <location>
        <position position="1"/>
    </location>
</feature>
<evidence type="ECO:0008006" key="2">
    <source>
        <dbReference type="Google" id="ProtNLM"/>
    </source>
</evidence>
<dbReference type="EMBL" id="BARS01021208">
    <property type="protein sequence ID" value="GAG13959.1"/>
    <property type="molecule type" value="Genomic_DNA"/>
</dbReference>
<comment type="caution">
    <text evidence="1">The sequence shown here is derived from an EMBL/GenBank/DDBJ whole genome shotgun (WGS) entry which is preliminary data.</text>
</comment>
<protein>
    <recommendedName>
        <fullName evidence="2">Radical SAM protein</fullName>
    </recommendedName>
</protein>
<dbReference type="AlphaFoldDB" id="X0V740"/>
<accession>X0V740</accession>
<reference evidence="1" key="1">
    <citation type="journal article" date="2014" name="Front. Microbiol.">
        <title>High frequency of phylogenetically diverse reductive dehalogenase-homologous genes in deep subseafloor sedimentary metagenomes.</title>
        <authorList>
            <person name="Kawai M."/>
            <person name="Futagami T."/>
            <person name="Toyoda A."/>
            <person name="Takaki Y."/>
            <person name="Nishi S."/>
            <person name="Hori S."/>
            <person name="Arai W."/>
            <person name="Tsubouchi T."/>
            <person name="Morono Y."/>
            <person name="Uchiyama I."/>
            <person name="Ito T."/>
            <person name="Fujiyama A."/>
            <person name="Inagaki F."/>
            <person name="Takami H."/>
        </authorList>
    </citation>
    <scope>NUCLEOTIDE SEQUENCE</scope>
    <source>
        <strain evidence="1">Expedition CK06-06</strain>
    </source>
</reference>